<dbReference type="HOGENOM" id="CLU_032067_2_0_6"/>
<dbReference type="AlphaFoldDB" id="B8KRX0"/>
<dbReference type="InterPro" id="IPR020946">
    <property type="entry name" value="Flavin_mOase-like"/>
</dbReference>
<dbReference type="Proteomes" id="UP000004699">
    <property type="component" value="Unassembled WGS sequence"/>
</dbReference>
<gene>
    <name evidence="8" type="ORF">NOR51B_2878</name>
</gene>
<keyword evidence="7 8" id="KW-0503">Monooxygenase</keyword>
<name>B8KRX0_9GAMM</name>
<dbReference type="InterPro" id="IPR051820">
    <property type="entry name" value="FAD-binding_MO"/>
</dbReference>
<evidence type="ECO:0000256" key="7">
    <source>
        <dbReference type="ARBA" id="ARBA00023033"/>
    </source>
</evidence>
<dbReference type="GO" id="GO:0004499">
    <property type="term" value="F:N,N-dimethylaniline monooxygenase activity"/>
    <property type="evidence" value="ECO:0007669"/>
    <property type="project" value="InterPro"/>
</dbReference>
<keyword evidence="6" id="KW-0560">Oxidoreductase</keyword>
<accession>B8KRX0</accession>
<dbReference type="RefSeq" id="WP_009021666.1">
    <property type="nucleotide sequence ID" value="NZ_DS999411.1"/>
</dbReference>
<reference evidence="9" key="1">
    <citation type="journal article" date="2013" name="BMC Microbiol.">
        <title>Taxonomy and evolution of bacteriochlorophyll a-containing members of the OM60/NOR5 clade of marine gammaproteobacteria: description of Luminiphilus syltensis gen. nov., sp. nov., reclassification of Haliea rubra as Pseudohaliea rubra gen. nov., comb. nov., and emendation of Chromatocurvus halotolerans.</title>
        <authorList>
            <person name="Spring S."/>
            <person name="Riedel T."/>
            <person name="Sproer C."/>
            <person name="Yan S."/>
            <person name="Harder J."/>
            <person name="Fuchs B.M."/>
        </authorList>
    </citation>
    <scope>NUCLEOTIDE SEQUENCE [LARGE SCALE GENOMIC DNA]</scope>
    <source>
        <strain evidence="9">NOR51-B</strain>
    </source>
</reference>
<dbReference type="STRING" id="565045.NOR51B_2878"/>
<keyword evidence="9" id="KW-1185">Reference proteome</keyword>
<dbReference type="Pfam" id="PF00743">
    <property type="entry name" value="FMO-like"/>
    <property type="match status" value="1"/>
</dbReference>
<evidence type="ECO:0000256" key="6">
    <source>
        <dbReference type="ARBA" id="ARBA00023002"/>
    </source>
</evidence>
<protein>
    <submittedName>
        <fullName evidence="8">Monooxygenase, flavin-binding family</fullName>
    </submittedName>
</protein>
<evidence type="ECO:0000256" key="5">
    <source>
        <dbReference type="ARBA" id="ARBA00022857"/>
    </source>
</evidence>
<dbReference type="GO" id="GO:0050661">
    <property type="term" value="F:NADP binding"/>
    <property type="evidence" value="ECO:0007669"/>
    <property type="project" value="InterPro"/>
</dbReference>
<keyword evidence="3" id="KW-0285">Flavoprotein</keyword>
<proteinExistence type="inferred from homology"/>
<dbReference type="PANTHER" id="PTHR43872">
    <property type="entry name" value="MONOOXYGENASE, PUTATIVE (AFU_ORTHOLOGUE AFUA_8G02570)-RELATED"/>
    <property type="match status" value="1"/>
</dbReference>
<dbReference type="Gene3D" id="3.50.50.60">
    <property type="entry name" value="FAD/NAD(P)-binding domain"/>
    <property type="match status" value="3"/>
</dbReference>
<keyword evidence="5" id="KW-0521">NADP</keyword>
<organism evidence="8 9">
    <name type="scientific">Luminiphilus syltensis NOR5-1B</name>
    <dbReference type="NCBI Taxonomy" id="565045"/>
    <lineage>
        <taxon>Bacteria</taxon>
        <taxon>Pseudomonadati</taxon>
        <taxon>Pseudomonadota</taxon>
        <taxon>Gammaproteobacteria</taxon>
        <taxon>Cellvibrionales</taxon>
        <taxon>Halieaceae</taxon>
        <taxon>Luminiphilus</taxon>
    </lineage>
</organism>
<dbReference type="GO" id="GO:0050660">
    <property type="term" value="F:flavin adenine dinucleotide binding"/>
    <property type="evidence" value="ECO:0007669"/>
    <property type="project" value="InterPro"/>
</dbReference>
<evidence type="ECO:0000313" key="9">
    <source>
        <dbReference type="Proteomes" id="UP000004699"/>
    </source>
</evidence>
<evidence type="ECO:0000256" key="3">
    <source>
        <dbReference type="ARBA" id="ARBA00022630"/>
    </source>
</evidence>
<evidence type="ECO:0000256" key="1">
    <source>
        <dbReference type="ARBA" id="ARBA00001974"/>
    </source>
</evidence>
<keyword evidence="4" id="KW-0274">FAD</keyword>
<dbReference type="SUPFAM" id="SSF51905">
    <property type="entry name" value="FAD/NAD(P)-binding domain"/>
    <property type="match status" value="1"/>
</dbReference>
<dbReference type="EMBL" id="DS999411">
    <property type="protein sequence ID" value="EED36925.1"/>
    <property type="molecule type" value="Genomic_DNA"/>
</dbReference>
<dbReference type="PANTHER" id="PTHR43872:SF1">
    <property type="entry name" value="MONOOXYGENASE, PUTATIVE (AFU_ORTHOLOGUE AFUA_8G02570)-RELATED"/>
    <property type="match status" value="1"/>
</dbReference>
<evidence type="ECO:0000313" key="8">
    <source>
        <dbReference type="EMBL" id="EED36925.1"/>
    </source>
</evidence>
<evidence type="ECO:0000256" key="2">
    <source>
        <dbReference type="ARBA" id="ARBA00010139"/>
    </source>
</evidence>
<dbReference type="PRINTS" id="PR00469">
    <property type="entry name" value="PNDRDTASEII"/>
</dbReference>
<dbReference type="Pfam" id="PF13450">
    <property type="entry name" value="NAD_binding_8"/>
    <property type="match status" value="1"/>
</dbReference>
<evidence type="ECO:0000256" key="4">
    <source>
        <dbReference type="ARBA" id="ARBA00022827"/>
    </source>
</evidence>
<dbReference type="eggNOG" id="COG2072">
    <property type="taxonomic scope" value="Bacteria"/>
</dbReference>
<sequence>MIIAENTGGPGESVASAEDGASTLQCFDVVIVGAGLSGIGAAVHLQRDCPGHRFALLEQRESLGGTWDLFRYPGVRSDSDMQTLGFGFKPWEAEKSIADGPSILRYLQEAADQFDVRRHIQFGRRLASANWCSERARWQLKVELTETGECLYYEAQFLLMCSGYYRYDSAHQPDFPGRDSFSGTWVHPQFWPDSLDYSGKRVAVIGSGATAMTVVPTMAETANKVILVQRSPTYVISMPSVDGFARLLARWLPATWAYGLTRWRNTARQQFSYWCTRVMPGLMKRFLIASVRREIGDVVDVDKHFVPAYGPWDQRLCLIPDDDLFKVIRAGKVDVVTDDIDRIRPEGIAMKSGERIDADIIVSATGLELVNLGGAVFTVDGSPIDFANEWTYKGVMCSNVPNMVQIFGYINASWTLRSDLIATWTCRLLNHMESTGADTAIPRCPDRVAKSMPRRWWIDDFSAGYMQRALPAFPKQGDRAPWINPQTYRADRQLLLRGELADGALHFERRGPSTSQSAPGAFGAFG</sequence>
<comment type="similarity">
    <text evidence="2">Belongs to the FAD-binding monooxygenase family.</text>
</comment>
<dbReference type="InterPro" id="IPR036188">
    <property type="entry name" value="FAD/NAD-bd_sf"/>
</dbReference>
<dbReference type="FunFam" id="3.50.50.60:FF:000228">
    <property type="entry name" value="FAD-containing monooxygenase EthA"/>
    <property type="match status" value="1"/>
</dbReference>
<comment type="cofactor">
    <cofactor evidence="1">
        <name>FAD</name>
        <dbReference type="ChEBI" id="CHEBI:57692"/>
    </cofactor>
</comment>